<comment type="caution">
    <text evidence="2">The sequence shown here is derived from an EMBL/GenBank/DDBJ whole genome shotgun (WGS) entry which is preliminary data.</text>
</comment>
<proteinExistence type="predicted"/>
<dbReference type="AlphaFoldDB" id="A0A3M7TNK1"/>
<evidence type="ECO:0000313" key="3">
    <source>
        <dbReference type="Proteomes" id="UP000278746"/>
    </source>
</evidence>
<evidence type="ECO:0000259" key="1">
    <source>
        <dbReference type="Pfam" id="PF01965"/>
    </source>
</evidence>
<dbReference type="Pfam" id="PF01965">
    <property type="entry name" value="DJ-1_PfpI"/>
    <property type="match status" value="1"/>
</dbReference>
<dbReference type="CDD" id="cd03139">
    <property type="entry name" value="GATase1_PfpI_2"/>
    <property type="match status" value="1"/>
</dbReference>
<name>A0A3M7TNK1_9BACI</name>
<dbReference type="Gene3D" id="3.40.50.880">
    <property type="match status" value="1"/>
</dbReference>
<dbReference type="OrthoDB" id="9803764at2"/>
<dbReference type="SUPFAM" id="SSF52317">
    <property type="entry name" value="Class I glutamine amidotransferase-like"/>
    <property type="match status" value="1"/>
</dbReference>
<evidence type="ECO:0000313" key="2">
    <source>
        <dbReference type="EMBL" id="RNA66968.1"/>
    </source>
</evidence>
<keyword evidence="3" id="KW-1185">Reference proteome</keyword>
<dbReference type="EMBL" id="RHIB01000003">
    <property type="protein sequence ID" value="RNA66968.1"/>
    <property type="molecule type" value="Genomic_DNA"/>
</dbReference>
<organism evidence="2 3">
    <name type="scientific">Alteribacter keqinensis</name>
    <dbReference type="NCBI Taxonomy" id="2483800"/>
    <lineage>
        <taxon>Bacteria</taxon>
        <taxon>Bacillati</taxon>
        <taxon>Bacillota</taxon>
        <taxon>Bacilli</taxon>
        <taxon>Bacillales</taxon>
        <taxon>Bacillaceae</taxon>
        <taxon>Alteribacter</taxon>
    </lineage>
</organism>
<dbReference type="GO" id="GO:0006355">
    <property type="term" value="P:regulation of DNA-templated transcription"/>
    <property type="evidence" value="ECO:0007669"/>
    <property type="project" value="TreeGrafter"/>
</dbReference>
<dbReference type="InterPro" id="IPR002818">
    <property type="entry name" value="DJ-1/PfpI"/>
</dbReference>
<dbReference type="InterPro" id="IPR052158">
    <property type="entry name" value="INH-QAR"/>
</dbReference>
<gene>
    <name evidence="2" type="ORF">EBO34_17385</name>
</gene>
<reference evidence="2 3" key="1">
    <citation type="submission" date="2018-10" db="EMBL/GenBank/DDBJ databases">
        <title>Bacillus Keqinensis sp. nov., a moderately halophilic bacterium isolated from a saline-alkaline lake.</title>
        <authorList>
            <person name="Wang H."/>
        </authorList>
    </citation>
    <scope>NUCLEOTIDE SEQUENCE [LARGE SCALE GENOMIC DNA]</scope>
    <source>
        <strain evidence="2 3">KQ-3</strain>
    </source>
</reference>
<feature type="domain" description="DJ-1/PfpI" evidence="1">
    <location>
        <begin position="1"/>
        <end position="162"/>
    </location>
</feature>
<dbReference type="RefSeq" id="WP_122900940.1">
    <property type="nucleotide sequence ID" value="NZ_RHIB01000003.1"/>
</dbReference>
<protein>
    <submittedName>
        <fullName evidence="2">DJ-1/PfpI family protein</fullName>
    </submittedName>
</protein>
<dbReference type="PANTHER" id="PTHR43130:SF2">
    <property type="entry name" value="DJ-1_PFPI DOMAIN-CONTAINING PROTEIN"/>
    <property type="match status" value="1"/>
</dbReference>
<dbReference type="InterPro" id="IPR029062">
    <property type="entry name" value="Class_I_gatase-like"/>
</dbReference>
<sequence>MKIIIYVYNGMTMLDAIGPYEILRHMNDTDVLFVAEKPGNIKADSGFIDINVKHSIDDIKSADILLLPGSTIGFLNEIKKKNVIEWIKEVDKSTKWTTSVCTGSILLASTGLLSGLKATSHWKPINLLSDFGAIPTRERIVEQGKYITAAGVSAGIDMALYLSNKIVGEVETKAIQLTIEYDPQPLFQSGNYSNADENILKTAEKKLTKGAKKELGLLGMIKNTRNILNMIK</sequence>
<accession>A0A3M7TNK1</accession>
<dbReference type="PANTHER" id="PTHR43130">
    <property type="entry name" value="ARAC-FAMILY TRANSCRIPTIONAL REGULATOR"/>
    <property type="match status" value="1"/>
</dbReference>
<dbReference type="Proteomes" id="UP000278746">
    <property type="component" value="Unassembled WGS sequence"/>
</dbReference>